<dbReference type="Gene3D" id="3.30.70.1050">
    <property type="entry name" value="Trigger factor ribosome-binding domain"/>
    <property type="match status" value="1"/>
</dbReference>
<evidence type="ECO:0000256" key="5">
    <source>
        <dbReference type="ARBA" id="ARBA00022618"/>
    </source>
</evidence>
<name>A0ABT4X5L3_9BACI</name>
<keyword evidence="17" id="KW-1185">Reference proteome</keyword>
<gene>
    <name evidence="12 16" type="primary">tig</name>
    <name evidence="16" type="ORF">PJ311_13410</name>
</gene>
<dbReference type="InterPro" id="IPR027304">
    <property type="entry name" value="Trigger_fact/SurA_dom_sf"/>
</dbReference>
<evidence type="ECO:0000256" key="9">
    <source>
        <dbReference type="ARBA" id="ARBA00023306"/>
    </source>
</evidence>
<dbReference type="EC" id="5.2.1.8" evidence="3 12"/>
<keyword evidence="12" id="KW-0963">Cytoplasm</keyword>
<dbReference type="GO" id="GO:0003755">
    <property type="term" value="F:peptidyl-prolyl cis-trans isomerase activity"/>
    <property type="evidence" value="ECO:0007669"/>
    <property type="project" value="UniProtKB-EC"/>
</dbReference>
<dbReference type="InterPro" id="IPR008881">
    <property type="entry name" value="Trigger_fac_ribosome-bd_bac"/>
</dbReference>
<comment type="similarity">
    <text evidence="2 12 14">Belongs to the FKBP-type PPIase family. Tig subfamily.</text>
</comment>
<dbReference type="InterPro" id="IPR005215">
    <property type="entry name" value="Trig_fac"/>
</dbReference>
<dbReference type="EMBL" id="JAQKAB010000009">
    <property type="protein sequence ID" value="MDA7027581.1"/>
    <property type="molecule type" value="Genomic_DNA"/>
</dbReference>
<dbReference type="SUPFAM" id="SSF102735">
    <property type="entry name" value="Trigger factor ribosome-binding domain"/>
    <property type="match status" value="1"/>
</dbReference>
<evidence type="ECO:0000256" key="2">
    <source>
        <dbReference type="ARBA" id="ARBA00005464"/>
    </source>
</evidence>
<evidence type="ECO:0000256" key="4">
    <source>
        <dbReference type="ARBA" id="ARBA00016902"/>
    </source>
</evidence>
<keyword evidence="8 12" id="KW-0413">Isomerase</keyword>
<comment type="catalytic activity">
    <reaction evidence="1 12 13">
        <text>[protein]-peptidylproline (omega=180) = [protein]-peptidylproline (omega=0)</text>
        <dbReference type="Rhea" id="RHEA:16237"/>
        <dbReference type="Rhea" id="RHEA-COMP:10747"/>
        <dbReference type="Rhea" id="RHEA-COMP:10748"/>
        <dbReference type="ChEBI" id="CHEBI:83833"/>
        <dbReference type="ChEBI" id="CHEBI:83834"/>
        <dbReference type="EC" id="5.2.1.8"/>
    </reaction>
</comment>
<sequence>MSVKWEKQEGNEGVLTVEVNAETFNKALDDAFKKVVKKVSIPGFRKGKVPRGLFEQRFGVEALYQDALDILLPVEYPKAIEEAGIEPVDRPEIDVEKIEKGENLIFTAKVTVKPEVKLGEYKGLGIEKDDTAVTDEDVQNELKSLQERQAELVVKEDGKTEEGDTVVLDFEGFVDNEPFEGGKAENYSLEIGSGSFIPGFEEQLVGLEAGAEKDVEVTFPEEYHAEDLAGKPAVFKVKIHEIKAKELPDLDDEFAKDVDEEVETLSELTEKTKKRLEETKENEADAKFREELIMKAAENAEVNIPQAMIQTELDRMMKEFEQRLQMQGMNLELYFQFSGQDEDALKEQMKEDAEKRVKSNLTLEAIAKAENLQVTDEEVEEEVSKLAEAYQMPVENIKQAIGSTDGMKEDLKVRKAIDFIVENR</sequence>
<keyword evidence="5 12" id="KW-0132">Cell division</keyword>
<proteinExistence type="inferred from homology"/>
<evidence type="ECO:0000259" key="15">
    <source>
        <dbReference type="PROSITE" id="PS50059"/>
    </source>
</evidence>
<dbReference type="PIRSF" id="PIRSF003095">
    <property type="entry name" value="Trigger_factor"/>
    <property type="match status" value="1"/>
</dbReference>
<dbReference type="Pfam" id="PF05698">
    <property type="entry name" value="Trigger_C"/>
    <property type="match status" value="1"/>
</dbReference>
<dbReference type="SUPFAM" id="SSF109998">
    <property type="entry name" value="Triger factor/SurA peptide-binding domain-like"/>
    <property type="match status" value="1"/>
</dbReference>
<dbReference type="NCBIfam" id="TIGR00115">
    <property type="entry name" value="tig"/>
    <property type="match status" value="1"/>
</dbReference>
<dbReference type="InterPro" id="IPR037041">
    <property type="entry name" value="Trigger_fac_C_sf"/>
</dbReference>
<dbReference type="HAMAP" id="MF_00303">
    <property type="entry name" value="Trigger_factor_Tig"/>
    <property type="match status" value="1"/>
</dbReference>
<dbReference type="RefSeq" id="WP_271341420.1">
    <property type="nucleotide sequence ID" value="NZ_JAQKAB010000009.1"/>
</dbReference>
<dbReference type="Pfam" id="PF00254">
    <property type="entry name" value="FKBP_C"/>
    <property type="match status" value="1"/>
</dbReference>
<comment type="caution">
    <text evidence="16">The sequence shown here is derived from an EMBL/GenBank/DDBJ whole genome shotgun (WGS) entry which is preliminary data.</text>
</comment>
<feature type="domain" description="PPIase FKBP-type" evidence="15">
    <location>
        <begin position="163"/>
        <end position="245"/>
    </location>
</feature>
<dbReference type="Proteomes" id="UP001211894">
    <property type="component" value="Unassembled WGS sequence"/>
</dbReference>
<evidence type="ECO:0000256" key="7">
    <source>
        <dbReference type="ARBA" id="ARBA00023186"/>
    </source>
</evidence>
<comment type="function">
    <text evidence="10 12">Involved in protein export. Acts as a chaperone by maintaining the newly synthesized protein in an open conformation. Functions as a peptidyl-prolyl cis-trans isomerase.</text>
</comment>
<accession>A0ABT4X5L3</accession>
<comment type="subcellular location">
    <subcellularLocation>
        <location evidence="12">Cytoplasm</location>
    </subcellularLocation>
    <text evidence="12">About half TF is bound to the ribosome near the polypeptide exit tunnel while the other half is free in the cytoplasm.</text>
</comment>
<evidence type="ECO:0000256" key="3">
    <source>
        <dbReference type="ARBA" id="ARBA00013194"/>
    </source>
</evidence>
<dbReference type="Pfam" id="PF05697">
    <property type="entry name" value="Trigger_N"/>
    <property type="match status" value="1"/>
</dbReference>
<organism evidence="16 17">
    <name type="scientific">Bacillus changyiensis</name>
    <dbReference type="NCBI Taxonomy" id="3004103"/>
    <lineage>
        <taxon>Bacteria</taxon>
        <taxon>Bacillati</taxon>
        <taxon>Bacillota</taxon>
        <taxon>Bacilli</taxon>
        <taxon>Bacillales</taxon>
        <taxon>Bacillaceae</taxon>
        <taxon>Bacillus</taxon>
    </lineage>
</organism>
<evidence type="ECO:0000256" key="6">
    <source>
        <dbReference type="ARBA" id="ARBA00023110"/>
    </source>
</evidence>
<dbReference type="InterPro" id="IPR001179">
    <property type="entry name" value="PPIase_FKBP_dom"/>
</dbReference>
<dbReference type="InterPro" id="IPR046357">
    <property type="entry name" value="PPIase_dom_sf"/>
</dbReference>
<evidence type="ECO:0000313" key="16">
    <source>
        <dbReference type="EMBL" id="MDA7027581.1"/>
    </source>
</evidence>
<dbReference type="PANTHER" id="PTHR30560">
    <property type="entry name" value="TRIGGER FACTOR CHAPERONE AND PEPTIDYL-PROLYL CIS/TRANS ISOMERASE"/>
    <property type="match status" value="1"/>
</dbReference>
<dbReference type="Gene3D" id="1.10.3120.10">
    <property type="entry name" value="Trigger factor, C-terminal domain"/>
    <property type="match status" value="1"/>
</dbReference>
<keyword evidence="6 12" id="KW-0697">Rotamase</keyword>
<dbReference type="InterPro" id="IPR036611">
    <property type="entry name" value="Trigger_fac_ribosome-bd_sf"/>
</dbReference>
<keyword evidence="9 12" id="KW-0131">Cell cycle</keyword>
<evidence type="ECO:0000256" key="11">
    <source>
        <dbReference type="ARBA" id="ARBA00029986"/>
    </source>
</evidence>
<reference evidence="16 17" key="1">
    <citation type="submission" date="2023-01" db="EMBL/GenBank/DDBJ databases">
        <title>Bacillus changyiensis sp. nov., isolated from a coastal deposit.</title>
        <authorList>
            <person name="Xiao G."/>
            <person name="Lai Q."/>
            <person name="Hu Z."/>
            <person name="Shao Z."/>
        </authorList>
    </citation>
    <scope>NUCLEOTIDE SEQUENCE [LARGE SCALE GENOMIC DNA]</scope>
    <source>
        <strain evidence="16 17">CLL-7-23</strain>
    </source>
</reference>
<dbReference type="PROSITE" id="PS50059">
    <property type="entry name" value="FKBP_PPIASE"/>
    <property type="match status" value="1"/>
</dbReference>
<dbReference type="InterPro" id="IPR008880">
    <property type="entry name" value="Trigger_fac_C"/>
</dbReference>
<evidence type="ECO:0000256" key="12">
    <source>
        <dbReference type="HAMAP-Rule" id="MF_00303"/>
    </source>
</evidence>
<evidence type="ECO:0000256" key="13">
    <source>
        <dbReference type="PROSITE-ProRule" id="PRU00277"/>
    </source>
</evidence>
<dbReference type="PANTHER" id="PTHR30560:SF3">
    <property type="entry name" value="TRIGGER FACTOR-LIKE PROTEIN TIG, CHLOROPLASTIC"/>
    <property type="match status" value="1"/>
</dbReference>
<evidence type="ECO:0000313" key="17">
    <source>
        <dbReference type="Proteomes" id="UP001211894"/>
    </source>
</evidence>
<evidence type="ECO:0000256" key="8">
    <source>
        <dbReference type="ARBA" id="ARBA00023235"/>
    </source>
</evidence>
<keyword evidence="7 12" id="KW-0143">Chaperone</keyword>
<evidence type="ECO:0000256" key="14">
    <source>
        <dbReference type="RuleBase" id="RU003914"/>
    </source>
</evidence>
<evidence type="ECO:0000256" key="1">
    <source>
        <dbReference type="ARBA" id="ARBA00000971"/>
    </source>
</evidence>
<evidence type="ECO:0000256" key="10">
    <source>
        <dbReference type="ARBA" id="ARBA00024849"/>
    </source>
</evidence>
<dbReference type="SUPFAM" id="SSF54534">
    <property type="entry name" value="FKBP-like"/>
    <property type="match status" value="1"/>
</dbReference>
<dbReference type="Gene3D" id="3.10.50.40">
    <property type="match status" value="1"/>
</dbReference>
<protein>
    <recommendedName>
        <fullName evidence="4 12">Trigger factor</fullName>
        <shortName evidence="12">TF</shortName>
        <ecNumber evidence="3 12">5.2.1.8</ecNumber>
    </recommendedName>
    <alternativeName>
        <fullName evidence="11 12">PPIase</fullName>
    </alternativeName>
</protein>
<comment type="domain">
    <text evidence="12">Consists of 3 domains; the N-terminus binds the ribosome, the middle domain has PPIase activity, while the C-terminus has intrinsic chaperone activity on its own.</text>
</comment>